<dbReference type="InterPro" id="IPR019657">
    <property type="entry name" value="ComFB"/>
</dbReference>
<proteinExistence type="predicted"/>
<accession>B1WUF5</accession>
<dbReference type="RefSeq" id="WP_009543485.1">
    <property type="nucleotide sequence ID" value="NC_010546.1"/>
</dbReference>
<dbReference type="OrthoDB" id="424065at2"/>
<dbReference type="KEGG" id="cyt:cce_4461"/>
<reference evidence="1 2" key="1">
    <citation type="journal article" date="2008" name="Proc. Natl. Acad. Sci. U.S.A.">
        <title>The genome of Cyanothece 51142, a unicellular diazotrophic cyanobacterium important in the marine nitrogen cycle.</title>
        <authorList>
            <person name="Welsh E.A."/>
            <person name="Liberton M."/>
            <person name="Stoeckel J."/>
            <person name="Loh T."/>
            <person name="Elvitigala T."/>
            <person name="Wang C."/>
            <person name="Wollam A."/>
            <person name="Fulton R.S."/>
            <person name="Clifton S.W."/>
            <person name="Jacobs J.M."/>
            <person name="Aurora R."/>
            <person name="Ghosh B.K."/>
            <person name="Sherman L.A."/>
            <person name="Smith R.D."/>
            <person name="Wilson R.K."/>
            <person name="Pakrasi H.B."/>
        </authorList>
    </citation>
    <scope>NUCLEOTIDE SEQUENCE [LARGE SCALE GENOMIC DNA]</scope>
    <source>
        <strain evidence="2">ATCC 51142 / BH68</strain>
    </source>
</reference>
<evidence type="ECO:0008006" key="3">
    <source>
        <dbReference type="Google" id="ProtNLM"/>
    </source>
</evidence>
<dbReference type="AlphaFoldDB" id="B1WUF5"/>
<keyword evidence="2" id="KW-1185">Reference proteome</keyword>
<name>B1WUF5_CROS5</name>
<dbReference type="eggNOG" id="ENOG5032TXZ">
    <property type="taxonomic scope" value="Bacteria"/>
</dbReference>
<dbReference type="STRING" id="43989.cce_4461"/>
<sequence>MSASLDSRAKIHVNIMELLVQEEIEKQLKLYPKNLKNYINKVEVATYALNRLPPLYASSAMGKEYQKRTGKKQYQSQINLAVRRALAAIERDPIKQSVPIVLDSSTEYELAKVALNKLEEFLQIQGIIANYQKLSWNNLNRILYPLIIKAKQQQKKRENVEFEALTYGSKKLNQELSENSNSFQFWK</sequence>
<evidence type="ECO:0000313" key="2">
    <source>
        <dbReference type="Proteomes" id="UP000001203"/>
    </source>
</evidence>
<dbReference type="Pfam" id="PF10719">
    <property type="entry name" value="ComFB"/>
    <property type="match status" value="1"/>
</dbReference>
<dbReference type="EMBL" id="CP000806">
    <property type="protein sequence ID" value="ACB53809.1"/>
    <property type="molecule type" value="Genomic_DNA"/>
</dbReference>
<evidence type="ECO:0000313" key="1">
    <source>
        <dbReference type="EMBL" id="ACB53809.1"/>
    </source>
</evidence>
<organism evidence="1 2">
    <name type="scientific">Crocosphaera subtropica (strain ATCC 51142 / BH68)</name>
    <name type="common">Cyanothece sp. (strain ATCC 51142)</name>
    <dbReference type="NCBI Taxonomy" id="43989"/>
    <lineage>
        <taxon>Bacteria</taxon>
        <taxon>Bacillati</taxon>
        <taxon>Cyanobacteriota</taxon>
        <taxon>Cyanophyceae</taxon>
        <taxon>Oscillatoriophycideae</taxon>
        <taxon>Chroococcales</taxon>
        <taxon>Aphanothecaceae</taxon>
        <taxon>Crocosphaera</taxon>
        <taxon>Crocosphaera subtropica</taxon>
    </lineage>
</organism>
<protein>
    <recommendedName>
        <fullName evidence="3">Late competence development protein ComFB</fullName>
    </recommendedName>
</protein>
<gene>
    <name evidence="1" type="ordered locus">cce_4461</name>
</gene>
<dbReference type="Proteomes" id="UP000001203">
    <property type="component" value="Chromosome circular"/>
</dbReference>
<dbReference type="HOGENOM" id="CLU_120860_0_0_3"/>